<protein>
    <submittedName>
        <fullName evidence="2">Unannotated protein</fullName>
    </submittedName>
</protein>
<evidence type="ECO:0000313" key="2">
    <source>
        <dbReference type="EMBL" id="CAB4324742.1"/>
    </source>
</evidence>
<feature type="compositionally biased region" description="Polar residues" evidence="1">
    <location>
        <begin position="92"/>
        <end position="106"/>
    </location>
</feature>
<name>A0A6J5YMN5_9ZZZZ</name>
<dbReference type="EMBL" id="CAEMXZ010000209">
    <property type="protein sequence ID" value="CAB4324742.1"/>
    <property type="molecule type" value="Genomic_DNA"/>
</dbReference>
<organism evidence="2">
    <name type="scientific">freshwater metagenome</name>
    <dbReference type="NCBI Taxonomy" id="449393"/>
    <lineage>
        <taxon>unclassified sequences</taxon>
        <taxon>metagenomes</taxon>
        <taxon>ecological metagenomes</taxon>
    </lineage>
</organism>
<feature type="region of interest" description="Disordered" evidence="1">
    <location>
        <begin position="87"/>
        <end position="113"/>
    </location>
</feature>
<sequence length="113" mass="11669">MAIPASIAKYAIAEGIDDHNARAPITPKRICSRRSAVIPRTTAGATNAQAVVTASISPNPINSETMNAQPAYAMAAPANSAIVGSTIARRNPPTTRDAPNSHNASPTGPLWVN</sequence>
<reference evidence="2" key="1">
    <citation type="submission" date="2020-05" db="EMBL/GenBank/DDBJ databases">
        <authorList>
            <person name="Chiriac C."/>
            <person name="Salcher M."/>
            <person name="Ghai R."/>
            <person name="Kavagutti S V."/>
        </authorList>
    </citation>
    <scope>NUCLEOTIDE SEQUENCE</scope>
</reference>
<accession>A0A6J5YMN5</accession>
<evidence type="ECO:0000256" key="1">
    <source>
        <dbReference type="SAM" id="MobiDB-lite"/>
    </source>
</evidence>
<gene>
    <name evidence="2" type="ORF">UFOPK1392_02518</name>
</gene>
<dbReference type="AlphaFoldDB" id="A0A6J5YMN5"/>
<proteinExistence type="predicted"/>